<dbReference type="InParanoid" id="K3ZFQ7"/>
<proteinExistence type="predicted"/>
<dbReference type="AlphaFoldDB" id="K3ZFQ7"/>
<reference evidence="2" key="1">
    <citation type="journal article" date="2012" name="Nat. Biotechnol.">
        <title>Reference genome sequence of the model plant Setaria.</title>
        <authorList>
            <person name="Bennetzen J.L."/>
            <person name="Schmutz J."/>
            <person name="Wang H."/>
            <person name="Percifield R."/>
            <person name="Hawkins J."/>
            <person name="Pontaroli A.C."/>
            <person name="Estep M."/>
            <person name="Feng L."/>
            <person name="Vaughn J.N."/>
            <person name="Grimwood J."/>
            <person name="Jenkins J."/>
            <person name="Barry K."/>
            <person name="Lindquist E."/>
            <person name="Hellsten U."/>
            <person name="Deshpande S."/>
            <person name="Wang X."/>
            <person name="Wu X."/>
            <person name="Mitros T."/>
            <person name="Triplett J."/>
            <person name="Yang X."/>
            <person name="Ye C.Y."/>
            <person name="Mauro-Herrera M."/>
            <person name="Wang L."/>
            <person name="Li P."/>
            <person name="Sharma M."/>
            <person name="Sharma R."/>
            <person name="Ronald P.C."/>
            <person name="Panaud O."/>
            <person name="Kellogg E.A."/>
            <person name="Brutnell T.P."/>
            <person name="Doust A.N."/>
            <person name="Tuskan G.A."/>
            <person name="Rokhsar D."/>
            <person name="Devos K.M."/>
        </authorList>
    </citation>
    <scope>NUCLEOTIDE SEQUENCE [LARGE SCALE GENOMIC DNA]</scope>
    <source>
        <strain evidence="2">cv. Yugu1</strain>
    </source>
</reference>
<protein>
    <submittedName>
        <fullName evidence="1">Uncharacterized protein</fullName>
    </submittedName>
</protein>
<dbReference type="HOGENOM" id="CLU_3127826_0_0_1"/>
<dbReference type="Gramene" id="KQL17455">
    <property type="protein sequence ID" value="KQL17455"/>
    <property type="gene ID" value="SETIT_025409mg"/>
</dbReference>
<evidence type="ECO:0000313" key="1">
    <source>
        <dbReference type="EnsemblPlants" id="KQL17455"/>
    </source>
</evidence>
<name>K3ZFQ7_SETIT</name>
<reference evidence="1" key="2">
    <citation type="submission" date="2018-08" db="UniProtKB">
        <authorList>
            <consortium name="EnsemblPlants"/>
        </authorList>
    </citation>
    <scope>IDENTIFICATION</scope>
    <source>
        <strain evidence="1">Yugu1</strain>
    </source>
</reference>
<sequence>MRRLVSKTVKHELIFILNDLACKVCLLQATNKQNPKCLLQQSDHTKQDYI</sequence>
<dbReference type="EMBL" id="AGNK02002153">
    <property type="status" value="NOT_ANNOTATED_CDS"/>
    <property type="molecule type" value="Genomic_DNA"/>
</dbReference>
<organism evidence="1 2">
    <name type="scientific">Setaria italica</name>
    <name type="common">Foxtail millet</name>
    <name type="synonym">Panicum italicum</name>
    <dbReference type="NCBI Taxonomy" id="4555"/>
    <lineage>
        <taxon>Eukaryota</taxon>
        <taxon>Viridiplantae</taxon>
        <taxon>Streptophyta</taxon>
        <taxon>Embryophyta</taxon>
        <taxon>Tracheophyta</taxon>
        <taxon>Spermatophyta</taxon>
        <taxon>Magnoliopsida</taxon>
        <taxon>Liliopsida</taxon>
        <taxon>Poales</taxon>
        <taxon>Poaceae</taxon>
        <taxon>PACMAD clade</taxon>
        <taxon>Panicoideae</taxon>
        <taxon>Panicodae</taxon>
        <taxon>Paniceae</taxon>
        <taxon>Cenchrinae</taxon>
        <taxon>Setaria</taxon>
    </lineage>
</organism>
<evidence type="ECO:0000313" key="2">
    <source>
        <dbReference type="Proteomes" id="UP000004995"/>
    </source>
</evidence>
<keyword evidence="2" id="KW-1185">Reference proteome</keyword>
<dbReference type="Proteomes" id="UP000004995">
    <property type="component" value="Unassembled WGS sequence"/>
</dbReference>
<dbReference type="EnsemblPlants" id="KQL17455">
    <property type="protein sequence ID" value="KQL17455"/>
    <property type="gene ID" value="SETIT_025409mg"/>
</dbReference>
<accession>K3ZFQ7</accession>